<keyword evidence="2" id="KW-1133">Transmembrane helix</keyword>
<dbReference type="InterPro" id="IPR045341">
    <property type="entry name" value="DUF6532"/>
</dbReference>
<feature type="transmembrane region" description="Helical" evidence="2">
    <location>
        <begin position="325"/>
        <end position="348"/>
    </location>
</feature>
<accession>A0AAD5VFH6</accession>
<gene>
    <name evidence="4" type="ORF">NP233_g11980</name>
</gene>
<feature type="compositionally biased region" description="Low complexity" evidence="1">
    <location>
        <begin position="37"/>
        <end position="52"/>
    </location>
</feature>
<sequence>MLADFSQPTVTATKRKSPPTATDRDNTKQAHTKETGSAVASSNTSSSDLPSSTNIDLNMSSVTGNGNESPIGSPVTTKNEPPPTTHMVPTLTNTSAAISKNVATGMQVSPSATAPVQPVAPASASQASLASTANATAPTTTPMTLAAPMTNPTPMIMQPPAIPSVMTNTPGLPTATANPTMAAASNIAPQSHSFDNSTYSHSNILDINSAIQDLTLNTAIEEVKKDDNIWLGIAQLIENKKKILPVGFGKNGTTPEALCACDWKAKNPKGKVSEFVNYWAELPALGKWAWITKLREAPPSEVQAPVGGSSSSNKVKLARRLSNQLLRLITTFILLILSLFSYLCFATARKDLDCISHAFIEAANSRYRALIVAADAFPDSATEVPFVRAAAEHANNIVGPEEHRSLTPNLIRIIKQRGAQIRSEFKSRAQALVETCWDLSTSLSAEETEHNQDLVANLKFQSGFVYKTLGQDKKDLDSHSGLYQNCIIEKMIFQTVFCRRSDEGVVHVDLFKPIPAAALALTFTSIDCALDEWTSGSHIALEFTMKDYLEVYQGHLQDLQHFEKMTKKHNLFPRMCCCLLRAGRLHAGVGNSATVGYEQRIPSSAMLAAIKEHEAEAEATESDDSAPEDGVSGPLKRVLPATE</sequence>
<dbReference type="AlphaFoldDB" id="A0AAD5VFH6"/>
<evidence type="ECO:0000259" key="3">
    <source>
        <dbReference type="Pfam" id="PF20149"/>
    </source>
</evidence>
<name>A0AAD5VFH6_9AGAR</name>
<proteinExistence type="predicted"/>
<reference evidence="4" key="1">
    <citation type="submission" date="2022-07" db="EMBL/GenBank/DDBJ databases">
        <title>Genome Sequence of Leucocoprinus birnbaumii.</title>
        <authorList>
            <person name="Buettner E."/>
        </authorList>
    </citation>
    <scope>NUCLEOTIDE SEQUENCE</scope>
    <source>
        <strain evidence="4">VT141</strain>
    </source>
</reference>
<feature type="compositionally biased region" description="Basic and acidic residues" evidence="1">
    <location>
        <begin position="22"/>
        <end position="34"/>
    </location>
</feature>
<keyword evidence="5" id="KW-1185">Reference proteome</keyword>
<feature type="compositionally biased region" description="Polar residues" evidence="1">
    <location>
        <begin position="53"/>
        <end position="79"/>
    </location>
</feature>
<evidence type="ECO:0000256" key="1">
    <source>
        <dbReference type="SAM" id="MobiDB-lite"/>
    </source>
</evidence>
<keyword evidence="2" id="KW-0472">Membrane</keyword>
<dbReference type="Pfam" id="PF20149">
    <property type="entry name" value="DUF6532"/>
    <property type="match status" value="1"/>
</dbReference>
<evidence type="ECO:0000313" key="5">
    <source>
        <dbReference type="Proteomes" id="UP001213000"/>
    </source>
</evidence>
<comment type="caution">
    <text evidence="4">The sequence shown here is derived from an EMBL/GenBank/DDBJ whole genome shotgun (WGS) entry which is preliminary data.</text>
</comment>
<keyword evidence="2" id="KW-0812">Transmembrane</keyword>
<dbReference type="EMBL" id="JANIEX010001578">
    <property type="protein sequence ID" value="KAJ3556435.1"/>
    <property type="molecule type" value="Genomic_DNA"/>
</dbReference>
<feature type="region of interest" description="Disordered" evidence="1">
    <location>
        <begin position="613"/>
        <end position="643"/>
    </location>
</feature>
<feature type="compositionally biased region" description="Acidic residues" evidence="1">
    <location>
        <begin position="617"/>
        <end position="627"/>
    </location>
</feature>
<feature type="domain" description="DUF6532" evidence="3">
    <location>
        <begin position="362"/>
        <end position="562"/>
    </location>
</feature>
<protein>
    <recommendedName>
        <fullName evidence="3">DUF6532 domain-containing protein</fullName>
    </recommendedName>
</protein>
<evidence type="ECO:0000313" key="4">
    <source>
        <dbReference type="EMBL" id="KAJ3556435.1"/>
    </source>
</evidence>
<dbReference type="Proteomes" id="UP001213000">
    <property type="component" value="Unassembled WGS sequence"/>
</dbReference>
<feature type="compositionally biased region" description="Polar residues" evidence="1">
    <location>
        <begin position="1"/>
        <end position="12"/>
    </location>
</feature>
<evidence type="ECO:0000256" key="2">
    <source>
        <dbReference type="SAM" id="Phobius"/>
    </source>
</evidence>
<organism evidence="4 5">
    <name type="scientific">Leucocoprinus birnbaumii</name>
    <dbReference type="NCBI Taxonomy" id="56174"/>
    <lineage>
        <taxon>Eukaryota</taxon>
        <taxon>Fungi</taxon>
        <taxon>Dikarya</taxon>
        <taxon>Basidiomycota</taxon>
        <taxon>Agaricomycotina</taxon>
        <taxon>Agaricomycetes</taxon>
        <taxon>Agaricomycetidae</taxon>
        <taxon>Agaricales</taxon>
        <taxon>Agaricineae</taxon>
        <taxon>Agaricaceae</taxon>
        <taxon>Leucocoprinus</taxon>
    </lineage>
</organism>
<feature type="region of interest" description="Disordered" evidence="1">
    <location>
        <begin position="1"/>
        <end position="90"/>
    </location>
</feature>